<keyword evidence="5" id="KW-0223">Dioxygenase</keyword>
<dbReference type="RefSeq" id="WP_015230973.1">
    <property type="nucleotide sequence ID" value="NC_019780.1"/>
</dbReference>
<evidence type="ECO:0000256" key="1">
    <source>
        <dbReference type="ARBA" id="ARBA00001954"/>
    </source>
</evidence>
<keyword evidence="11" id="KW-1185">Reference proteome</keyword>
<dbReference type="InterPro" id="IPR032854">
    <property type="entry name" value="ALKBH3"/>
</dbReference>
<evidence type="ECO:0000256" key="4">
    <source>
        <dbReference type="ARBA" id="ARBA00022842"/>
    </source>
</evidence>
<accession>K9YYJ6</accession>
<dbReference type="Proteomes" id="UP000010482">
    <property type="component" value="Chromosome"/>
</dbReference>
<evidence type="ECO:0000256" key="2">
    <source>
        <dbReference type="ARBA" id="ARBA00022723"/>
    </source>
</evidence>
<evidence type="ECO:0000256" key="6">
    <source>
        <dbReference type="ARBA" id="ARBA00023002"/>
    </source>
</evidence>
<dbReference type="KEGG" id="dsl:Dacsa_3512"/>
<dbReference type="PROSITE" id="PS51471">
    <property type="entry name" value="FE2OG_OXY"/>
    <property type="match status" value="1"/>
</dbReference>
<dbReference type="GO" id="GO:0006307">
    <property type="term" value="P:DNA alkylation repair"/>
    <property type="evidence" value="ECO:0007669"/>
    <property type="project" value="InterPro"/>
</dbReference>
<dbReference type="InterPro" id="IPR027450">
    <property type="entry name" value="AlkB-like"/>
</dbReference>
<dbReference type="Pfam" id="PF13532">
    <property type="entry name" value="2OG-FeII_Oxy_2"/>
    <property type="match status" value="1"/>
</dbReference>
<evidence type="ECO:0000313" key="11">
    <source>
        <dbReference type="Proteomes" id="UP000010482"/>
    </source>
</evidence>
<dbReference type="InterPro" id="IPR037151">
    <property type="entry name" value="AlkB-like_sf"/>
</dbReference>
<evidence type="ECO:0000256" key="7">
    <source>
        <dbReference type="ARBA" id="ARBA00023004"/>
    </source>
</evidence>
<evidence type="ECO:0000313" key="10">
    <source>
        <dbReference type="EMBL" id="AFZ51999.1"/>
    </source>
</evidence>
<gene>
    <name evidence="10" type="ORF">Dacsa_3512</name>
</gene>
<dbReference type="EMBL" id="CP003944">
    <property type="protein sequence ID" value="AFZ51999.1"/>
    <property type="molecule type" value="Genomic_DNA"/>
</dbReference>
<dbReference type="GO" id="GO:0051213">
    <property type="term" value="F:dioxygenase activity"/>
    <property type="evidence" value="ECO:0007669"/>
    <property type="project" value="UniProtKB-KW"/>
</dbReference>
<dbReference type="Gene3D" id="2.60.120.590">
    <property type="entry name" value="Alpha-ketoglutarate-dependent dioxygenase AlkB-like"/>
    <property type="match status" value="1"/>
</dbReference>
<feature type="domain" description="Fe2OG dioxygenase" evidence="9">
    <location>
        <begin position="109"/>
        <end position="208"/>
    </location>
</feature>
<dbReference type="PATRIC" id="fig|13035.3.peg.3983"/>
<name>K9YYJ6_DACS8</name>
<dbReference type="PANTHER" id="PTHR31212">
    <property type="entry name" value="ALPHA-KETOGLUTARATE-DEPENDENT DIOXYGENASE ALKB HOMOLOG 3"/>
    <property type="match status" value="1"/>
</dbReference>
<dbReference type="GO" id="GO:0046872">
    <property type="term" value="F:metal ion binding"/>
    <property type="evidence" value="ECO:0007669"/>
    <property type="project" value="UniProtKB-KW"/>
</dbReference>
<keyword evidence="3" id="KW-0227">DNA damage</keyword>
<dbReference type="InterPro" id="IPR005123">
    <property type="entry name" value="Oxoglu/Fe-dep_dioxygenase_dom"/>
</dbReference>
<keyword evidence="8" id="KW-0234">DNA repair</keyword>
<dbReference type="HOGENOM" id="CLU_048788_5_2_3"/>
<keyword evidence="4" id="KW-0460">Magnesium</keyword>
<reference evidence="10" key="1">
    <citation type="submission" date="2012-04" db="EMBL/GenBank/DDBJ databases">
        <title>Finished genome of Dactylococcopsis salina PCC 8305.</title>
        <authorList>
            <consortium name="US DOE Joint Genome Institute"/>
            <person name="Gugger M."/>
            <person name="Coursin T."/>
            <person name="Rippka R."/>
            <person name="Tandeau De Marsac N."/>
            <person name="Huntemann M."/>
            <person name="Wei C.-L."/>
            <person name="Han J."/>
            <person name="Detter J.C."/>
            <person name="Han C."/>
            <person name="Tapia R."/>
            <person name="Daligault H."/>
            <person name="Chen A."/>
            <person name="Krypides N."/>
            <person name="Mavromatis K."/>
            <person name="Markowitz V."/>
            <person name="Szeto E."/>
            <person name="Ivanova N."/>
            <person name="Ovchinnikova G."/>
            <person name="Pagani I."/>
            <person name="Pati A."/>
            <person name="Goodwin L."/>
            <person name="Peters L."/>
            <person name="Pitluck S."/>
            <person name="Woyke T."/>
            <person name="Kerfeld C."/>
        </authorList>
    </citation>
    <scope>NUCLEOTIDE SEQUENCE [LARGE SCALE GENOMIC DNA]</scope>
    <source>
        <strain evidence="10">PCC 8305</strain>
    </source>
</reference>
<dbReference type="eggNOG" id="COG3145">
    <property type="taxonomic scope" value="Bacteria"/>
</dbReference>
<dbReference type="GO" id="GO:0016705">
    <property type="term" value="F:oxidoreductase activity, acting on paired donors, with incorporation or reduction of molecular oxygen"/>
    <property type="evidence" value="ECO:0007669"/>
    <property type="project" value="UniProtKB-ARBA"/>
</dbReference>
<dbReference type="STRING" id="13035.Dacsa_3512"/>
<keyword evidence="2" id="KW-0479">Metal-binding</keyword>
<dbReference type="GO" id="GO:0016787">
    <property type="term" value="F:hydrolase activity"/>
    <property type="evidence" value="ECO:0007669"/>
    <property type="project" value="UniProtKB-ARBA"/>
</dbReference>
<dbReference type="PANTHER" id="PTHR31212:SF4">
    <property type="entry name" value="ALPHA-KETOGLUTARATE-DEPENDENT DIOXYGENASE ALKB HOMOLOG 3"/>
    <property type="match status" value="1"/>
</dbReference>
<evidence type="ECO:0000256" key="5">
    <source>
        <dbReference type="ARBA" id="ARBA00022964"/>
    </source>
</evidence>
<dbReference type="OrthoDB" id="190276at2"/>
<dbReference type="GO" id="GO:0140097">
    <property type="term" value="F:catalytic activity, acting on DNA"/>
    <property type="evidence" value="ECO:0007669"/>
    <property type="project" value="UniProtKB-ARBA"/>
</dbReference>
<dbReference type="FunFam" id="2.60.120.590:FF:000004">
    <property type="entry name" value="DNA oxidative demethylase ALKBH2"/>
    <property type="match status" value="1"/>
</dbReference>
<evidence type="ECO:0000256" key="8">
    <source>
        <dbReference type="ARBA" id="ARBA00023204"/>
    </source>
</evidence>
<protein>
    <submittedName>
        <fullName evidence="10">Alkylated DNA repair protein</fullName>
    </submittedName>
</protein>
<comment type="cofactor">
    <cofactor evidence="1">
        <name>Fe(2+)</name>
        <dbReference type="ChEBI" id="CHEBI:29033"/>
    </cofactor>
</comment>
<evidence type="ECO:0000259" key="9">
    <source>
        <dbReference type="PROSITE" id="PS51471"/>
    </source>
</evidence>
<organism evidence="10 11">
    <name type="scientific">Dactylococcopsis salina (strain PCC 8305)</name>
    <name type="common">Myxobactron salinum</name>
    <dbReference type="NCBI Taxonomy" id="13035"/>
    <lineage>
        <taxon>Bacteria</taxon>
        <taxon>Bacillati</taxon>
        <taxon>Cyanobacteriota</taxon>
        <taxon>Cyanophyceae</taxon>
        <taxon>Nodosilineales</taxon>
        <taxon>Cymatolegaceae</taxon>
        <taxon>Dactylococcopsis</taxon>
    </lineage>
</organism>
<proteinExistence type="predicted"/>
<dbReference type="AlphaFoldDB" id="K9YYJ6"/>
<keyword evidence="7" id="KW-0408">Iron</keyword>
<evidence type="ECO:0000256" key="3">
    <source>
        <dbReference type="ARBA" id="ARBA00022763"/>
    </source>
</evidence>
<keyword evidence="6" id="KW-0560">Oxidoreductase</keyword>
<sequence>MSDQISLFPEENKTNYQQINLPHSDIKFYPQFLDSVTSDNIFEKLKQEINWQQEYIKIYGKENPVPRLTAWYGDRGYSYTYSGITMNPESWTETLLLIKHKIETIANVKFNSVLLNFYRDGNDGVAWHSDDEKELGKNPVIGSVSFGGKRRFSFKSRDKTESQKYDLNLGNGDFLLMKGETQSYWYHQIPKTKKTVFPRINLTFRVIYP</sequence>
<dbReference type="SUPFAM" id="SSF51197">
    <property type="entry name" value="Clavaminate synthase-like"/>
    <property type="match status" value="1"/>
</dbReference>
<dbReference type="GO" id="GO:0032451">
    <property type="term" value="F:demethylase activity"/>
    <property type="evidence" value="ECO:0007669"/>
    <property type="project" value="UniProtKB-ARBA"/>
</dbReference>